<evidence type="ECO:0000313" key="6">
    <source>
        <dbReference type="Proteomes" id="UP001412067"/>
    </source>
</evidence>
<protein>
    <submittedName>
        <fullName evidence="5">Uncharacterized protein</fullName>
    </submittedName>
</protein>
<evidence type="ECO:0000256" key="1">
    <source>
        <dbReference type="ARBA" id="ARBA00005416"/>
    </source>
</evidence>
<dbReference type="PANTHER" id="PTHR34359">
    <property type="entry name" value="CLAVATA3/ESR (CLE)-RELATED PROTEIN 10"/>
    <property type="match status" value="1"/>
</dbReference>
<gene>
    <name evidence="5" type="ORF">KSP40_PGU017860</name>
</gene>
<reference evidence="5 6" key="1">
    <citation type="journal article" date="2022" name="Nat. Plants">
        <title>Genomes of leafy and leafless Platanthera orchids illuminate the evolution of mycoheterotrophy.</title>
        <authorList>
            <person name="Li M.H."/>
            <person name="Liu K.W."/>
            <person name="Li Z."/>
            <person name="Lu H.C."/>
            <person name="Ye Q.L."/>
            <person name="Zhang D."/>
            <person name="Wang J.Y."/>
            <person name="Li Y.F."/>
            <person name="Zhong Z.M."/>
            <person name="Liu X."/>
            <person name="Yu X."/>
            <person name="Liu D.K."/>
            <person name="Tu X.D."/>
            <person name="Liu B."/>
            <person name="Hao Y."/>
            <person name="Liao X.Y."/>
            <person name="Jiang Y.T."/>
            <person name="Sun W.H."/>
            <person name="Chen J."/>
            <person name="Chen Y.Q."/>
            <person name="Ai Y."/>
            <person name="Zhai J.W."/>
            <person name="Wu S.S."/>
            <person name="Zhou Z."/>
            <person name="Hsiao Y.Y."/>
            <person name="Wu W.L."/>
            <person name="Chen Y.Y."/>
            <person name="Lin Y.F."/>
            <person name="Hsu J.L."/>
            <person name="Li C.Y."/>
            <person name="Wang Z.W."/>
            <person name="Zhao X."/>
            <person name="Zhong W.Y."/>
            <person name="Ma X.K."/>
            <person name="Ma L."/>
            <person name="Huang J."/>
            <person name="Chen G.Z."/>
            <person name="Huang M.Z."/>
            <person name="Huang L."/>
            <person name="Peng D.H."/>
            <person name="Luo Y.B."/>
            <person name="Zou S.Q."/>
            <person name="Chen S.P."/>
            <person name="Lan S."/>
            <person name="Tsai W.C."/>
            <person name="Van de Peer Y."/>
            <person name="Liu Z.J."/>
        </authorList>
    </citation>
    <scope>NUCLEOTIDE SEQUENCE [LARGE SCALE GENOMIC DNA]</scope>
    <source>
        <strain evidence="5">Lor288</strain>
    </source>
</reference>
<name>A0ABR2LZH9_9ASPA</name>
<evidence type="ECO:0000256" key="2">
    <source>
        <dbReference type="ARBA" id="ARBA00022473"/>
    </source>
</evidence>
<keyword evidence="3" id="KW-0221">Differentiation</keyword>
<evidence type="ECO:0000256" key="4">
    <source>
        <dbReference type="SAM" id="SignalP"/>
    </source>
</evidence>
<evidence type="ECO:0000256" key="3">
    <source>
        <dbReference type="ARBA" id="ARBA00022782"/>
    </source>
</evidence>
<dbReference type="EMBL" id="JBBWWR010000013">
    <property type="protein sequence ID" value="KAK8955610.1"/>
    <property type="molecule type" value="Genomic_DNA"/>
</dbReference>
<feature type="signal peptide" evidence="4">
    <location>
        <begin position="1"/>
        <end position="22"/>
    </location>
</feature>
<comment type="caution">
    <text evidence="5">The sequence shown here is derived from an EMBL/GenBank/DDBJ whole genome shotgun (WGS) entry which is preliminary data.</text>
</comment>
<feature type="chain" id="PRO_5045870265" evidence="4">
    <location>
        <begin position="23"/>
        <end position="73"/>
    </location>
</feature>
<comment type="similarity">
    <text evidence="1">Belongs to the CLV3/ESR signal peptide family.</text>
</comment>
<dbReference type="InterPro" id="IPR039618">
    <property type="entry name" value="CLE9-13"/>
</dbReference>
<proteinExistence type="inferred from homology"/>
<evidence type="ECO:0000313" key="5">
    <source>
        <dbReference type="EMBL" id="KAK8955610.1"/>
    </source>
</evidence>
<keyword evidence="4" id="KW-0732">Signal</keyword>
<dbReference type="PANTHER" id="PTHR34359:SF5">
    <property type="entry name" value="CLAVATA3_ESR (CLE)-RELATED PROTEIN 9"/>
    <property type="match status" value="1"/>
</dbReference>
<organism evidence="5 6">
    <name type="scientific">Platanthera guangdongensis</name>
    <dbReference type="NCBI Taxonomy" id="2320717"/>
    <lineage>
        <taxon>Eukaryota</taxon>
        <taxon>Viridiplantae</taxon>
        <taxon>Streptophyta</taxon>
        <taxon>Embryophyta</taxon>
        <taxon>Tracheophyta</taxon>
        <taxon>Spermatophyta</taxon>
        <taxon>Magnoliopsida</taxon>
        <taxon>Liliopsida</taxon>
        <taxon>Asparagales</taxon>
        <taxon>Orchidaceae</taxon>
        <taxon>Orchidoideae</taxon>
        <taxon>Orchideae</taxon>
        <taxon>Orchidinae</taxon>
        <taxon>Platanthera</taxon>
    </lineage>
</organism>
<dbReference type="Proteomes" id="UP001412067">
    <property type="component" value="Unassembled WGS sequence"/>
</dbReference>
<accession>A0ABR2LZH9</accession>
<sequence length="73" mass="8107">MSFLFLLLLLLFFMQMLGNSDGRGFPAGDDWSSSPSMGYFSRNSETEEGGSEIDPLYGVEKRFVPQGPNALHN</sequence>
<keyword evidence="6" id="KW-1185">Reference proteome</keyword>
<keyword evidence="2" id="KW-0217">Developmental protein</keyword>